<sequence length="281" mass="31058">MTDKRLDADNPLIGDHRLIVDRLTKSYPRPGRGQPPRQVLDGVSFTAEPGEFVSVIGPSGCGKSTVFGLLAGLDVPDSGSASVGSEPAVAGHCAYMPQKDLLFPWRTVLDNTILGLQVQGVPTNEARRRAADLFPAFGLAGFEDARPFQLSGGMRQRAALLRTVVSNRDLVLLDEPFGALDSLTRTEMQTWLQSVWQRYRWTVLMITHDVREAVHLSDRVIVLSARPATVVHEVRVDLPRPRDPAGLTAPEFVALERELLEVLHDESRRALAEQAQRRTSR</sequence>
<reference evidence="6" key="3">
    <citation type="submission" date="2023-04" db="EMBL/GenBank/DDBJ databases">
        <title>Complete genome sequence of a phthalic acid esters degrading bacterial strain.</title>
        <authorList>
            <person name="Weng L."/>
            <person name="Jia Y."/>
            <person name="Ren L."/>
        </authorList>
    </citation>
    <scope>NUCLEOTIDE SEQUENCE</scope>
    <source>
        <strain evidence="6">RL-LY01</strain>
    </source>
</reference>
<dbReference type="Pfam" id="PF00005">
    <property type="entry name" value="ABC_tran"/>
    <property type="match status" value="1"/>
</dbReference>
<evidence type="ECO:0000313" key="8">
    <source>
        <dbReference type="Proteomes" id="UP001213504"/>
    </source>
</evidence>
<dbReference type="PROSITE" id="PS00211">
    <property type="entry name" value="ABC_TRANSPORTER_1"/>
    <property type="match status" value="1"/>
</dbReference>
<dbReference type="InterPro" id="IPR027417">
    <property type="entry name" value="P-loop_NTPase"/>
</dbReference>
<dbReference type="EMBL" id="CP121270">
    <property type="protein sequence ID" value="WFP25842.1"/>
    <property type="molecule type" value="Genomic_DNA"/>
</dbReference>
<dbReference type="InterPro" id="IPR017871">
    <property type="entry name" value="ABC_transporter-like_CS"/>
</dbReference>
<evidence type="ECO:0000256" key="2">
    <source>
        <dbReference type="ARBA" id="ARBA00022741"/>
    </source>
</evidence>
<dbReference type="SUPFAM" id="SSF52540">
    <property type="entry name" value="P-loop containing nucleoside triphosphate hydrolases"/>
    <property type="match status" value="1"/>
</dbReference>
<dbReference type="SMART" id="SM00382">
    <property type="entry name" value="AAA"/>
    <property type="match status" value="1"/>
</dbReference>
<dbReference type="EMBL" id="JAKJLQ010000001">
    <property type="protein sequence ID" value="MDF6099701.1"/>
    <property type="molecule type" value="Genomic_DNA"/>
</dbReference>
<dbReference type="GO" id="GO:0016887">
    <property type="term" value="F:ATP hydrolysis activity"/>
    <property type="evidence" value="ECO:0007669"/>
    <property type="project" value="InterPro"/>
</dbReference>
<evidence type="ECO:0000313" key="5">
    <source>
        <dbReference type="EMBL" id="MDF6099701.1"/>
    </source>
</evidence>
<protein>
    <submittedName>
        <fullName evidence="6">ABC transporter ATP-binding protein</fullName>
    </submittedName>
</protein>
<evidence type="ECO:0000256" key="3">
    <source>
        <dbReference type="ARBA" id="ARBA00022840"/>
    </source>
</evidence>
<dbReference type="PROSITE" id="PS50893">
    <property type="entry name" value="ABC_TRANSPORTER_2"/>
    <property type="match status" value="1"/>
</dbReference>
<dbReference type="InterPro" id="IPR050166">
    <property type="entry name" value="ABC_transporter_ATP-bind"/>
</dbReference>
<evidence type="ECO:0000256" key="1">
    <source>
        <dbReference type="ARBA" id="ARBA00022448"/>
    </source>
</evidence>
<dbReference type="AlphaFoldDB" id="A0AAX3TA25"/>
<evidence type="ECO:0000259" key="4">
    <source>
        <dbReference type="PROSITE" id="PS50893"/>
    </source>
</evidence>
<evidence type="ECO:0000313" key="7">
    <source>
        <dbReference type="Proteomes" id="UP001152308"/>
    </source>
</evidence>
<keyword evidence="1" id="KW-0813">Transport</keyword>
<evidence type="ECO:0000313" key="6">
    <source>
        <dbReference type="EMBL" id="WFP25842.1"/>
    </source>
</evidence>
<dbReference type="RefSeq" id="WP_165630506.1">
    <property type="nucleotide sequence ID" value="NZ_CP121270.1"/>
</dbReference>
<dbReference type="Proteomes" id="UP001213504">
    <property type="component" value="Chromosome"/>
</dbReference>
<feature type="domain" description="ABC transporter" evidence="4">
    <location>
        <begin position="18"/>
        <end position="250"/>
    </location>
</feature>
<dbReference type="InterPro" id="IPR003593">
    <property type="entry name" value="AAA+_ATPase"/>
</dbReference>
<proteinExistence type="predicted"/>
<dbReference type="InterPro" id="IPR003439">
    <property type="entry name" value="ABC_transporter-like_ATP-bd"/>
</dbReference>
<dbReference type="PANTHER" id="PTHR42788:SF2">
    <property type="entry name" value="ABC TRANSPORTER ATP-BINDING PROTEIN"/>
    <property type="match status" value="1"/>
</dbReference>
<reference evidence="5" key="1">
    <citation type="journal article" date="2022" name="Data Brief">
        <title>Draft genome sequence data of Gordonia hongkongensis strain EUFUS-Z928 isolated from the octocoral Eunicea fusca.</title>
        <authorList>
            <person name="Sanchez-Suarez J."/>
            <person name="Diaz L."/>
            <person name="Melo-Bolivar J."/>
            <person name="Villamil L."/>
        </authorList>
    </citation>
    <scope>NUCLEOTIDE SEQUENCE</scope>
    <source>
        <strain evidence="5">EUFUS-Z928</strain>
    </source>
</reference>
<name>A0AAX3TA25_9ACTN</name>
<dbReference type="Gene3D" id="3.40.50.300">
    <property type="entry name" value="P-loop containing nucleotide triphosphate hydrolases"/>
    <property type="match status" value="1"/>
</dbReference>
<dbReference type="CDD" id="cd03293">
    <property type="entry name" value="ABC_NrtD_SsuB_transporters"/>
    <property type="match status" value="1"/>
</dbReference>
<dbReference type="PANTHER" id="PTHR42788">
    <property type="entry name" value="TAURINE IMPORT ATP-BINDING PROTEIN-RELATED"/>
    <property type="match status" value="1"/>
</dbReference>
<reference evidence="5" key="2">
    <citation type="submission" date="2022-01" db="EMBL/GenBank/DDBJ databases">
        <authorList>
            <person name="Sanchez-Suarez J."/>
            <person name="Villamil L."/>
            <person name="Diaz L.E."/>
        </authorList>
    </citation>
    <scope>NUCLEOTIDE SEQUENCE</scope>
    <source>
        <strain evidence="5">EUFUS-Z928</strain>
    </source>
</reference>
<organism evidence="6 8">
    <name type="scientific">Gordonia hongkongensis</name>
    <dbReference type="NCBI Taxonomy" id="1701090"/>
    <lineage>
        <taxon>Bacteria</taxon>
        <taxon>Bacillati</taxon>
        <taxon>Actinomycetota</taxon>
        <taxon>Actinomycetes</taxon>
        <taxon>Mycobacteriales</taxon>
        <taxon>Gordoniaceae</taxon>
        <taxon>Gordonia</taxon>
    </lineage>
</organism>
<keyword evidence="7" id="KW-1185">Reference proteome</keyword>
<dbReference type="GO" id="GO:0005524">
    <property type="term" value="F:ATP binding"/>
    <property type="evidence" value="ECO:0007669"/>
    <property type="project" value="UniProtKB-KW"/>
</dbReference>
<dbReference type="Proteomes" id="UP001152308">
    <property type="component" value="Unassembled WGS sequence"/>
</dbReference>
<gene>
    <name evidence="5" type="ORF">L2299_01380</name>
    <name evidence="6" type="ORF">P9A14_04815</name>
</gene>
<keyword evidence="2" id="KW-0547">Nucleotide-binding</keyword>
<accession>A0AAX3TA25</accession>
<keyword evidence="3 6" id="KW-0067">ATP-binding</keyword>